<keyword evidence="1" id="KW-0812">Transmembrane</keyword>
<keyword evidence="1" id="KW-0472">Membrane</keyword>
<protein>
    <submittedName>
        <fullName evidence="2">Uncharacterized protein</fullName>
    </submittedName>
</protein>
<feature type="transmembrane region" description="Helical" evidence="1">
    <location>
        <begin position="6"/>
        <end position="23"/>
    </location>
</feature>
<proteinExistence type="predicted"/>
<evidence type="ECO:0000313" key="2">
    <source>
        <dbReference type="EMBL" id="GAI82390.1"/>
    </source>
</evidence>
<feature type="non-terminal residue" evidence="2">
    <location>
        <position position="32"/>
    </location>
</feature>
<dbReference type="AlphaFoldDB" id="X1T442"/>
<organism evidence="2">
    <name type="scientific">marine sediment metagenome</name>
    <dbReference type="NCBI Taxonomy" id="412755"/>
    <lineage>
        <taxon>unclassified sequences</taxon>
        <taxon>metagenomes</taxon>
        <taxon>ecological metagenomes</taxon>
    </lineage>
</organism>
<gene>
    <name evidence="2" type="ORF">S12H4_23215</name>
</gene>
<name>X1T442_9ZZZZ</name>
<accession>X1T442</accession>
<reference evidence="2" key="1">
    <citation type="journal article" date="2014" name="Front. Microbiol.">
        <title>High frequency of phylogenetically diverse reductive dehalogenase-homologous genes in deep subseafloor sedimentary metagenomes.</title>
        <authorList>
            <person name="Kawai M."/>
            <person name="Futagami T."/>
            <person name="Toyoda A."/>
            <person name="Takaki Y."/>
            <person name="Nishi S."/>
            <person name="Hori S."/>
            <person name="Arai W."/>
            <person name="Tsubouchi T."/>
            <person name="Morono Y."/>
            <person name="Uchiyama I."/>
            <person name="Ito T."/>
            <person name="Fujiyama A."/>
            <person name="Inagaki F."/>
            <person name="Takami H."/>
        </authorList>
    </citation>
    <scope>NUCLEOTIDE SEQUENCE</scope>
    <source>
        <strain evidence="2">Expedition CK06-06</strain>
    </source>
</reference>
<keyword evidence="1" id="KW-1133">Transmembrane helix</keyword>
<dbReference type="EMBL" id="BARW01012273">
    <property type="protein sequence ID" value="GAI82390.1"/>
    <property type="molecule type" value="Genomic_DNA"/>
</dbReference>
<sequence length="32" mass="3648">MNVYLLSLLVFSPLLGIVMVALMPKKEERTIK</sequence>
<comment type="caution">
    <text evidence="2">The sequence shown here is derived from an EMBL/GenBank/DDBJ whole genome shotgun (WGS) entry which is preliminary data.</text>
</comment>
<evidence type="ECO:0000256" key="1">
    <source>
        <dbReference type="SAM" id="Phobius"/>
    </source>
</evidence>